<accession>A0A2L1UQB5</accession>
<keyword evidence="5" id="KW-1185">Reference proteome</keyword>
<gene>
    <name evidence="4" type="ORF">BV494_09370</name>
</gene>
<dbReference type="EMBL" id="CP019062">
    <property type="protein sequence ID" value="AVF35126.1"/>
    <property type="molecule type" value="Genomic_DNA"/>
</dbReference>
<evidence type="ECO:0000256" key="2">
    <source>
        <dbReference type="PROSITE-ProRule" id="PRU01323"/>
    </source>
</evidence>
<evidence type="ECO:0000313" key="4">
    <source>
        <dbReference type="EMBL" id="AVF35126.1"/>
    </source>
</evidence>
<dbReference type="Pfam" id="PF13995">
    <property type="entry name" value="YebF"/>
    <property type="match status" value="1"/>
</dbReference>
<evidence type="ECO:0000256" key="1">
    <source>
        <dbReference type="ARBA" id="ARBA00023157"/>
    </source>
</evidence>
<protein>
    <recommendedName>
        <fullName evidence="6">Protein YebF</fullName>
    </recommendedName>
</protein>
<dbReference type="Proteomes" id="UP000239197">
    <property type="component" value="Chromosome"/>
</dbReference>
<dbReference type="PROSITE" id="PS51979">
    <property type="entry name" value="YEBF_CMI"/>
    <property type="match status" value="1"/>
</dbReference>
<dbReference type="NCBIfam" id="NF041240">
    <property type="entry name" value="YebF_not_Cmi"/>
    <property type="match status" value="1"/>
</dbReference>
<proteinExistence type="predicted"/>
<name>A0A2L1UQB5_9GAMM</name>
<feature type="signal peptide" evidence="3">
    <location>
        <begin position="1"/>
        <end position="24"/>
    </location>
</feature>
<dbReference type="InterPro" id="IPR025603">
    <property type="entry name" value="YebF/ColM_immunity"/>
</dbReference>
<dbReference type="InterPro" id="IPR038703">
    <property type="entry name" value="YebF/Cmi_sf"/>
</dbReference>
<keyword evidence="1 2" id="KW-1015">Disulfide bond</keyword>
<dbReference type="KEGG" id="rox:BV494_09370"/>
<evidence type="ECO:0000256" key="3">
    <source>
        <dbReference type="SAM" id="SignalP"/>
    </source>
</evidence>
<sequence>MKKIILSVVMAVAGLSGLIQTAQADEPEVRTATVTPCANATKDEIAAMVKRDFLQNRIPRWDTDKKVLGTSTPVAWVDAGSISGDNKKWDIPLKVRGDHADKTYDVTLNCQLGEITYSTPA</sequence>
<feature type="disulfide bond" evidence="2">
    <location>
        <begin position="37"/>
        <end position="110"/>
    </location>
</feature>
<dbReference type="OrthoDB" id="6454940at2"/>
<dbReference type="AlphaFoldDB" id="A0A2L1UQB5"/>
<dbReference type="RefSeq" id="WP_104922638.1">
    <property type="nucleotide sequence ID" value="NZ_CP019062.1"/>
</dbReference>
<evidence type="ECO:0008006" key="6">
    <source>
        <dbReference type="Google" id="ProtNLM"/>
    </source>
</evidence>
<evidence type="ECO:0000313" key="5">
    <source>
        <dbReference type="Proteomes" id="UP000239197"/>
    </source>
</evidence>
<organism evidence="4 5">
    <name type="scientific">Rahnella sikkimica</name>
    <dbReference type="NCBI Taxonomy" id="1805933"/>
    <lineage>
        <taxon>Bacteria</taxon>
        <taxon>Pseudomonadati</taxon>
        <taxon>Pseudomonadota</taxon>
        <taxon>Gammaproteobacteria</taxon>
        <taxon>Enterobacterales</taxon>
        <taxon>Yersiniaceae</taxon>
        <taxon>Rahnella</taxon>
    </lineage>
</organism>
<reference evidence="5" key="1">
    <citation type="submission" date="2017-01" db="EMBL/GenBank/DDBJ databases">
        <title>Genome sequence of Rouxiella sp. ERMR1:05.</title>
        <authorList>
            <person name="Kumar R."/>
            <person name="Singh D."/>
            <person name="Kumar S."/>
        </authorList>
    </citation>
    <scope>NUCLEOTIDE SEQUENCE [LARGE SCALE GENOMIC DNA]</scope>
    <source>
        <strain evidence="5">ERMR1:05</strain>
    </source>
</reference>
<feature type="chain" id="PRO_5014688555" description="Protein YebF" evidence="3">
    <location>
        <begin position="25"/>
        <end position="121"/>
    </location>
</feature>
<keyword evidence="3" id="KW-0732">Signal</keyword>
<dbReference type="Gene3D" id="3.10.450.300">
    <property type="entry name" value="YebF/Colicin-M immunity protein"/>
    <property type="match status" value="1"/>
</dbReference>